<dbReference type="EMBL" id="CM029038">
    <property type="protein sequence ID" value="KAG2649636.1"/>
    <property type="molecule type" value="Genomic_DNA"/>
</dbReference>
<evidence type="ECO:0000313" key="1">
    <source>
        <dbReference type="EMBL" id="KAG2649636.1"/>
    </source>
</evidence>
<keyword evidence="2" id="KW-1185">Reference proteome</keyword>
<proteinExistence type="predicted"/>
<name>A0A8T0WVE6_PANVG</name>
<comment type="caution">
    <text evidence="1">The sequence shown here is derived from an EMBL/GenBank/DDBJ whole genome shotgun (WGS) entry which is preliminary data.</text>
</comment>
<gene>
    <name evidence="1" type="ORF">PVAP13_1NG122557</name>
</gene>
<evidence type="ECO:0000313" key="2">
    <source>
        <dbReference type="Proteomes" id="UP000823388"/>
    </source>
</evidence>
<dbReference type="AlphaFoldDB" id="A0A8T0WVE6"/>
<organism evidence="1 2">
    <name type="scientific">Panicum virgatum</name>
    <name type="common">Blackwell switchgrass</name>
    <dbReference type="NCBI Taxonomy" id="38727"/>
    <lineage>
        <taxon>Eukaryota</taxon>
        <taxon>Viridiplantae</taxon>
        <taxon>Streptophyta</taxon>
        <taxon>Embryophyta</taxon>
        <taxon>Tracheophyta</taxon>
        <taxon>Spermatophyta</taxon>
        <taxon>Magnoliopsida</taxon>
        <taxon>Liliopsida</taxon>
        <taxon>Poales</taxon>
        <taxon>Poaceae</taxon>
        <taxon>PACMAD clade</taxon>
        <taxon>Panicoideae</taxon>
        <taxon>Panicodae</taxon>
        <taxon>Paniceae</taxon>
        <taxon>Panicinae</taxon>
        <taxon>Panicum</taxon>
        <taxon>Panicum sect. Hiantes</taxon>
    </lineage>
</organism>
<protein>
    <submittedName>
        <fullName evidence="1">Uncharacterized protein</fullName>
    </submittedName>
</protein>
<dbReference type="Proteomes" id="UP000823388">
    <property type="component" value="Chromosome 1N"/>
</dbReference>
<sequence length="59" mass="6910">MKTRRPYLRCCPKLPGHPSQLAPFPALQSLRVRSPWLMLLLHGCILQLQIRQNGRMIQF</sequence>
<accession>A0A8T0WVE6</accession>
<reference evidence="1 2" key="1">
    <citation type="submission" date="2020-05" db="EMBL/GenBank/DDBJ databases">
        <title>WGS assembly of Panicum virgatum.</title>
        <authorList>
            <person name="Lovell J.T."/>
            <person name="Jenkins J."/>
            <person name="Shu S."/>
            <person name="Juenger T.E."/>
            <person name="Schmutz J."/>
        </authorList>
    </citation>
    <scope>NUCLEOTIDE SEQUENCE [LARGE SCALE GENOMIC DNA]</scope>
    <source>
        <strain evidence="2">cv. AP13</strain>
    </source>
</reference>